<evidence type="ECO:0000313" key="2">
    <source>
        <dbReference type="Proteomes" id="UP001148018"/>
    </source>
</evidence>
<reference evidence="1" key="1">
    <citation type="submission" date="2022-07" db="EMBL/GenBank/DDBJ databases">
        <title>Chromosome-level genome of Muraenolepis orangiensis.</title>
        <authorList>
            <person name="Kim J."/>
        </authorList>
    </citation>
    <scope>NUCLEOTIDE SEQUENCE</scope>
    <source>
        <strain evidence="1">KU_S4_2022</strain>
        <tissue evidence="1">Muscle</tissue>
    </source>
</reference>
<gene>
    <name evidence="1" type="ORF">NHX12_022315</name>
</gene>
<dbReference type="OrthoDB" id="10035564at2759"/>
<name>A0A9Q0ENE1_9TELE</name>
<dbReference type="Proteomes" id="UP001148018">
    <property type="component" value="Unassembled WGS sequence"/>
</dbReference>
<dbReference type="AlphaFoldDB" id="A0A9Q0ENE1"/>
<proteinExistence type="predicted"/>
<comment type="caution">
    <text evidence="1">The sequence shown here is derived from an EMBL/GenBank/DDBJ whole genome shotgun (WGS) entry which is preliminary data.</text>
</comment>
<organism evidence="1 2">
    <name type="scientific">Muraenolepis orangiensis</name>
    <name type="common">Patagonian moray cod</name>
    <dbReference type="NCBI Taxonomy" id="630683"/>
    <lineage>
        <taxon>Eukaryota</taxon>
        <taxon>Metazoa</taxon>
        <taxon>Chordata</taxon>
        <taxon>Craniata</taxon>
        <taxon>Vertebrata</taxon>
        <taxon>Euteleostomi</taxon>
        <taxon>Actinopterygii</taxon>
        <taxon>Neopterygii</taxon>
        <taxon>Teleostei</taxon>
        <taxon>Neoteleostei</taxon>
        <taxon>Acanthomorphata</taxon>
        <taxon>Zeiogadaria</taxon>
        <taxon>Gadariae</taxon>
        <taxon>Gadiformes</taxon>
        <taxon>Muraenolepidoidei</taxon>
        <taxon>Muraenolepididae</taxon>
        <taxon>Muraenolepis</taxon>
    </lineage>
</organism>
<protein>
    <submittedName>
        <fullName evidence="1">Uncharacterized protein</fullName>
    </submittedName>
</protein>
<dbReference type="EMBL" id="JANIIK010000038">
    <property type="protein sequence ID" value="KAJ3610221.1"/>
    <property type="molecule type" value="Genomic_DNA"/>
</dbReference>
<keyword evidence="2" id="KW-1185">Reference proteome</keyword>
<sequence>MDECEVQKLPTPPVIQADGTLKSSDEKEEVPMSEVGWMTSVKDWAGVMISAQTLTGRVLVGSAPAVLGPARNGFHNPGSMYLQIFIRAPTLVLVSAL</sequence>
<evidence type="ECO:0000313" key="1">
    <source>
        <dbReference type="EMBL" id="KAJ3610221.1"/>
    </source>
</evidence>
<accession>A0A9Q0ENE1</accession>